<dbReference type="VEuPathDB" id="FungiDB:SCHCODRAFT_02623078"/>
<dbReference type="PRINTS" id="PR02039">
    <property type="entry name" value="SPLICEFRBRR1"/>
</dbReference>
<reference evidence="3 4" key="1">
    <citation type="journal article" date="2010" name="Nat. Biotechnol.">
        <title>Genome sequence of the model mushroom Schizophyllum commune.</title>
        <authorList>
            <person name="Ohm R.A."/>
            <person name="de Jong J.F."/>
            <person name="Lugones L.G."/>
            <person name="Aerts A."/>
            <person name="Kothe E."/>
            <person name="Stajich J.E."/>
            <person name="de Vries R.P."/>
            <person name="Record E."/>
            <person name="Levasseur A."/>
            <person name="Baker S.E."/>
            <person name="Bartholomew K.A."/>
            <person name="Coutinho P.M."/>
            <person name="Erdmann S."/>
            <person name="Fowler T.J."/>
            <person name="Gathman A.C."/>
            <person name="Lombard V."/>
            <person name="Henrissat B."/>
            <person name="Knabe N."/>
            <person name="Kuees U."/>
            <person name="Lilly W.W."/>
            <person name="Lindquist E."/>
            <person name="Lucas S."/>
            <person name="Magnuson J.K."/>
            <person name="Piumi F."/>
            <person name="Raudaskoski M."/>
            <person name="Salamov A."/>
            <person name="Schmutz J."/>
            <person name="Schwarze F.W.M.R."/>
            <person name="vanKuyk P.A."/>
            <person name="Horton J.S."/>
            <person name="Grigoriev I.V."/>
            <person name="Woesten H.A.B."/>
        </authorList>
    </citation>
    <scope>NUCLEOTIDE SEQUENCE [LARGE SCALE GENOMIC DNA]</scope>
    <source>
        <strain evidence="4">H4-8 / FGSC 9210</strain>
    </source>
</reference>
<gene>
    <name evidence="3" type="ORF">SCHCODRAFT_12861</name>
</gene>
<protein>
    <recommendedName>
        <fullName evidence="5">Gem-associated protein 2</fullName>
    </recommendedName>
</protein>
<dbReference type="InterPro" id="IPR035426">
    <property type="entry name" value="Gemin2/Brr1"/>
</dbReference>
<dbReference type="Proteomes" id="UP000007431">
    <property type="component" value="Unassembled WGS sequence"/>
</dbReference>
<dbReference type="PANTHER" id="PTHR12794:SF0">
    <property type="entry name" value="GEM-ASSOCIATED PROTEIN 2"/>
    <property type="match status" value="1"/>
</dbReference>
<organism evidence="4">
    <name type="scientific">Schizophyllum commune (strain H4-8 / FGSC 9210)</name>
    <name type="common">Split gill fungus</name>
    <dbReference type="NCBI Taxonomy" id="578458"/>
    <lineage>
        <taxon>Eukaryota</taxon>
        <taxon>Fungi</taxon>
        <taxon>Dikarya</taxon>
        <taxon>Basidiomycota</taxon>
        <taxon>Agaricomycotina</taxon>
        <taxon>Agaricomycetes</taxon>
        <taxon>Agaricomycetidae</taxon>
        <taxon>Agaricales</taxon>
        <taxon>Schizophyllaceae</taxon>
        <taxon>Schizophyllum</taxon>
    </lineage>
</organism>
<dbReference type="Pfam" id="PF04938">
    <property type="entry name" value="SIP1"/>
    <property type="match status" value="1"/>
</dbReference>
<proteinExistence type="inferred from homology"/>
<dbReference type="InterPro" id="IPR023251">
    <property type="entry name" value="Brr1"/>
</dbReference>
<dbReference type="HOGENOM" id="CLU_061593_0_0_1"/>
<dbReference type="OMA" id="YFTHWIN"/>
<comment type="similarity">
    <text evidence="1">Belongs to the gemin-2 family.</text>
</comment>
<evidence type="ECO:0008006" key="5">
    <source>
        <dbReference type="Google" id="ProtNLM"/>
    </source>
</evidence>
<evidence type="ECO:0000256" key="2">
    <source>
        <dbReference type="SAM" id="MobiDB-lite"/>
    </source>
</evidence>
<dbReference type="AlphaFoldDB" id="D8PRZ9"/>
<keyword evidence="4" id="KW-1185">Reference proteome</keyword>
<dbReference type="InParanoid" id="D8PRZ9"/>
<dbReference type="Gene3D" id="1.20.58.1070">
    <property type="match status" value="1"/>
</dbReference>
<feature type="region of interest" description="Disordered" evidence="2">
    <location>
        <begin position="1"/>
        <end position="23"/>
    </location>
</feature>
<dbReference type="EMBL" id="GL377302">
    <property type="protein sequence ID" value="EFJ03190.1"/>
    <property type="molecule type" value="Genomic_DNA"/>
</dbReference>
<dbReference type="GO" id="GO:0032797">
    <property type="term" value="C:SMN complex"/>
    <property type="evidence" value="ECO:0007669"/>
    <property type="project" value="TreeGrafter"/>
</dbReference>
<name>D8PRZ9_SCHCM</name>
<dbReference type="PANTHER" id="PTHR12794">
    <property type="entry name" value="GEMIN2"/>
    <property type="match status" value="1"/>
</dbReference>
<dbReference type="eggNOG" id="ENOG502SCAA">
    <property type="taxonomic scope" value="Eukaryota"/>
</dbReference>
<evidence type="ECO:0000256" key="1">
    <source>
        <dbReference type="ARBA" id="ARBA00025758"/>
    </source>
</evidence>
<evidence type="ECO:0000313" key="3">
    <source>
        <dbReference type="EMBL" id="EFJ03190.1"/>
    </source>
</evidence>
<evidence type="ECO:0000313" key="4">
    <source>
        <dbReference type="Proteomes" id="UP000007431"/>
    </source>
</evidence>
<sequence length="336" mass="38000">MVKRKREEVDDDSQDERPTGQAQILPVATKLPESGEITNGMEYLLTVRRDAYRLPNITSVPNPYAQPEPAPLPCARNSVHALLPSSEWRKQHVQRFNNFRKNLVQPAKAPTIGPQAEPPAATPGNRERVLWWKFLCGEPESVWNPPLSRAAKRRRFFRGEEVDEPEEANTEMVFNEDGELVSAAPQNGAVSSDGNTIPREPTPYLLRSFNEDLSVQLLRHFAFWIRGHVKDPAMYDMTELHARWMFSLLARLGQHISADHMNSLRQVARACISLLEARMRTRLQGPEAFAERTAVGKASAFSERSCWVLLGTIIGVWGQLDLWDDVESMLRGLPAT</sequence>
<dbReference type="GO" id="GO:0030532">
    <property type="term" value="C:small nuclear ribonucleoprotein complex"/>
    <property type="evidence" value="ECO:0007669"/>
    <property type="project" value="InterPro"/>
</dbReference>
<accession>D8PRZ9</accession>
<dbReference type="GO" id="GO:0000387">
    <property type="term" value="P:spliceosomal snRNP assembly"/>
    <property type="evidence" value="ECO:0007669"/>
    <property type="project" value="InterPro"/>
</dbReference>